<feature type="region of interest" description="Disordered" evidence="1">
    <location>
        <begin position="36"/>
        <end position="57"/>
    </location>
</feature>
<proteinExistence type="predicted"/>
<feature type="non-terminal residue" evidence="2">
    <location>
        <position position="1"/>
    </location>
</feature>
<keyword evidence="3" id="KW-1185">Reference proteome</keyword>
<gene>
    <name evidence="2" type="ORF">CR513_21491</name>
</gene>
<reference evidence="2" key="1">
    <citation type="submission" date="2018-05" db="EMBL/GenBank/DDBJ databases">
        <title>Draft genome of Mucuna pruriens seed.</title>
        <authorList>
            <person name="Nnadi N.E."/>
            <person name="Vos R."/>
            <person name="Hasami M.H."/>
            <person name="Devisetty U.K."/>
            <person name="Aguiy J.C."/>
        </authorList>
    </citation>
    <scope>NUCLEOTIDE SEQUENCE [LARGE SCALE GENOMIC DNA]</scope>
    <source>
        <strain evidence="2">JCA_2017</strain>
    </source>
</reference>
<dbReference type="EMBL" id="QJKJ01004016">
    <property type="protein sequence ID" value="RDX95921.1"/>
    <property type="molecule type" value="Genomic_DNA"/>
</dbReference>
<dbReference type="Proteomes" id="UP000257109">
    <property type="component" value="Unassembled WGS sequence"/>
</dbReference>
<protein>
    <submittedName>
        <fullName evidence="2">Uncharacterized protein</fullName>
    </submittedName>
</protein>
<evidence type="ECO:0000313" key="2">
    <source>
        <dbReference type="EMBL" id="RDX95921.1"/>
    </source>
</evidence>
<feature type="non-terminal residue" evidence="2">
    <location>
        <position position="395"/>
    </location>
</feature>
<evidence type="ECO:0000313" key="3">
    <source>
        <dbReference type="Proteomes" id="UP000257109"/>
    </source>
</evidence>
<comment type="caution">
    <text evidence="2">The sequence shown here is derived from an EMBL/GenBank/DDBJ whole genome shotgun (WGS) entry which is preliminary data.</text>
</comment>
<organism evidence="2 3">
    <name type="scientific">Mucuna pruriens</name>
    <name type="common">Velvet bean</name>
    <name type="synonym">Dolichos pruriens</name>
    <dbReference type="NCBI Taxonomy" id="157652"/>
    <lineage>
        <taxon>Eukaryota</taxon>
        <taxon>Viridiplantae</taxon>
        <taxon>Streptophyta</taxon>
        <taxon>Embryophyta</taxon>
        <taxon>Tracheophyta</taxon>
        <taxon>Spermatophyta</taxon>
        <taxon>Magnoliopsida</taxon>
        <taxon>eudicotyledons</taxon>
        <taxon>Gunneridae</taxon>
        <taxon>Pentapetalae</taxon>
        <taxon>rosids</taxon>
        <taxon>fabids</taxon>
        <taxon>Fabales</taxon>
        <taxon>Fabaceae</taxon>
        <taxon>Papilionoideae</taxon>
        <taxon>50 kb inversion clade</taxon>
        <taxon>NPAAA clade</taxon>
        <taxon>indigoferoid/millettioid clade</taxon>
        <taxon>Phaseoleae</taxon>
        <taxon>Mucuna</taxon>
    </lineage>
</organism>
<dbReference type="AlphaFoldDB" id="A0A371GZI1"/>
<feature type="region of interest" description="Disordered" evidence="1">
    <location>
        <begin position="212"/>
        <end position="261"/>
    </location>
</feature>
<accession>A0A371GZI1</accession>
<feature type="compositionally biased region" description="Low complexity" evidence="1">
    <location>
        <begin position="228"/>
        <end position="240"/>
    </location>
</feature>
<name>A0A371GZI1_MUCPR</name>
<sequence>MAMNNIQFQENVSATMQDLQTQFGQLATTMNQLQSKGFGQLSPHSTSKPPPPPSPAVELKPLSSMVQPLHAPLITTNKLQVEQKEKLLQDLKKLRDFYEHIIKHSTLRFLLKKPPKDVTLEVLRWMRKRLPQLITTLKWKTMITLTLGAKGALELFWEWVLHKCGGDTPRRYKWYIDSLACAILLAQLRLSPSRPTEIKSFLPNRDLTRKIKATPASRVHTTSRVHPSQLSSSQLSSSQLAESTLPTEPKLGVSQPKRGAWPRRSCPGQTNFFPTQPNLKAQDTPAELVHGASVRHLVDRRGAGLEFGKPKLRLSLVSLSETEFSPTLSESHVSVRYRVQVISIRDKSISLHIWIHGTVNGPAITHTSLLQDIKSIFSLRDNNAFLGLSDLYAKK</sequence>
<evidence type="ECO:0000256" key="1">
    <source>
        <dbReference type="SAM" id="MobiDB-lite"/>
    </source>
</evidence>